<feature type="DNA-binding region" description="Homeobox" evidence="5">
    <location>
        <begin position="292"/>
        <end position="351"/>
    </location>
</feature>
<dbReference type="OrthoDB" id="6159439at2759"/>
<dbReference type="KEGG" id="spu:115917868"/>
<reference evidence="10" key="1">
    <citation type="submission" date="2015-02" db="EMBL/GenBank/DDBJ databases">
        <title>Genome sequencing for Strongylocentrotus purpuratus.</title>
        <authorList>
            <person name="Murali S."/>
            <person name="Liu Y."/>
            <person name="Vee V."/>
            <person name="English A."/>
            <person name="Wang M."/>
            <person name="Skinner E."/>
            <person name="Han Y."/>
            <person name="Muzny D.M."/>
            <person name="Worley K.C."/>
            <person name="Gibbs R.A."/>
        </authorList>
    </citation>
    <scope>NUCLEOTIDE SEQUENCE</scope>
</reference>
<dbReference type="GO" id="GO:0000978">
    <property type="term" value="F:RNA polymerase II cis-regulatory region sequence-specific DNA binding"/>
    <property type="evidence" value="ECO:0000318"/>
    <property type="project" value="GO_Central"/>
</dbReference>
<feature type="compositionally biased region" description="Polar residues" evidence="7">
    <location>
        <begin position="190"/>
        <end position="206"/>
    </location>
</feature>
<evidence type="ECO:0000256" key="7">
    <source>
        <dbReference type="SAM" id="MobiDB-lite"/>
    </source>
</evidence>
<evidence type="ECO:0000313" key="9">
    <source>
        <dbReference type="EnsemblMetazoa" id="XP_011682338"/>
    </source>
</evidence>
<dbReference type="EnsemblMetazoa" id="XM_011684036">
    <property type="protein sequence ID" value="XP_011682338"/>
    <property type="gene ID" value="LOC115917868"/>
</dbReference>
<reference evidence="9" key="2">
    <citation type="submission" date="2021-01" db="UniProtKB">
        <authorList>
            <consortium name="EnsemblMetazoa"/>
        </authorList>
    </citation>
    <scope>IDENTIFICATION</scope>
</reference>
<dbReference type="Gene3D" id="1.10.10.60">
    <property type="entry name" value="Homeodomain-like"/>
    <property type="match status" value="1"/>
</dbReference>
<evidence type="ECO:0000259" key="8">
    <source>
        <dbReference type="PROSITE" id="PS50071"/>
    </source>
</evidence>
<organism evidence="9 10">
    <name type="scientific">Strongylocentrotus purpuratus</name>
    <name type="common">Purple sea urchin</name>
    <dbReference type="NCBI Taxonomy" id="7668"/>
    <lineage>
        <taxon>Eukaryota</taxon>
        <taxon>Metazoa</taxon>
        <taxon>Echinodermata</taxon>
        <taxon>Eleutherozoa</taxon>
        <taxon>Echinozoa</taxon>
        <taxon>Echinoidea</taxon>
        <taxon>Euechinoidea</taxon>
        <taxon>Echinacea</taxon>
        <taxon>Camarodonta</taxon>
        <taxon>Echinidea</taxon>
        <taxon>Strongylocentrotidae</taxon>
        <taxon>Strongylocentrotus</taxon>
    </lineage>
</organism>
<dbReference type="GO" id="GO:0007417">
    <property type="term" value="P:central nervous system development"/>
    <property type="evidence" value="ECO:0000318"/>
    <property type="project" value="GO_Central"/>
</dbReference>
<proteinExistence type="predicted"/>
<accession>A0A7M7HQB3</accession>
<dbReference type="SUPFAM" id="SSF46689">
    <property type="entry name" value="Homeodomain-like"/>
    <property type="match status" value="1"/>
</dbReference>
<evidence type="ECO:0000256" key="2">
    <source>
        <dbReference type="ARBA" id="ARBA00023125"/>
    </source>
</evidence>
<dbReference type="GO" id="GO:0006357">
    <property type="term" value="P:regulation of transcription by RNA polymerase II"/>
    <property type="evidence" value="ECO:0000318"/>
    <property type="project" value="GO_Central"/>
</dbReference>
<feature type="compositionally biased region" description="Low complexity" evidence="7">
    <location>
        <begin position="168"/>
        <end position="189"/>
    </location>
</feature>
<dbReference type="FunFam" id="1.10.10.60:FF:000767">
    <property type="match status" value="1"/>
</dbReference>
<dbReference type="OMA" id="DERMKVW"/>
<feature type="compositionally biased region" description="Low complexity" evidence="7">
    <location>
        <begin position="439"/>
        <end position="451"/>
    </location>
</feature>
<dbReference type="GO" id="GO:0005634">
    <property type="term" value="C:nucleus"/>
    <property type="evidence" value="ECO:0000318"/>
    <property type="project" value="GO_Central"/>
</dbReference>
<feature type="domain" description="Homeobox" evidence="8">
    <location>
        <begin position="290"/>
        <end position="350"/>
    </location>
</feature>
<dbReference type="InterPro" id="IPR001356">
    <property type="entry name" value="HD"/>
</dbReference>
<dbReference type="CDD" id="cd00086">
    <property type="entry name" value="homeodomain"/>
    <property type="match status" value="1"/>
</dbReference>
<dbReference type="CTD" id="40030"/>
<dbReference type="InterPro" id="IPR009057">
    <property type="entry name" value="Homeodomain-like_sf"/>
</dbReference>
<protein>
    <recommendedName>
        <fullName evidence="8">Homeobox domain-containing protein</fullName>
    </recommendedName>
</protein>
<sequence>MEGVFRFDVASVFNVFNLYPSVLQKYIFITMMSSNLMSVMMPRPAPMFQQSPFPLGMYPPALMFHPSQLFPAMPPPPSSYSVLPNPWKTALGYPPTSPPLKPHGLMSSPPTFPGHSPGSSSPLATKSPRSLCVRSSPSPPCSPDSASSSSGGEKTAFTIDAILSTNKRSPSSSSHSSSSRSGYGSDRGSTPSPDSYNFVSPKSNSPSKIWNAPRFQAADFRCANDGGKNASELHFDDHRDSKLTSTTSATNLGSHGEHLISNAFDSMRNTDSNTDKNLKRLRCDESEWNPRAKRVRTIFTQEQLERLEQEFDRQQYMVGSERLYLAAELNLSESQVKVWFQNRRIKWRKQNFEKQQVHLAHIRAVQESRHESDPSSEEDDEQVNDRVPSFSSAMVRDDARIRVGSAGVANSDAATTTSTITGIVNDFSDEFNHRDTDRTSPSSSNDTPSSTANFSAALQLEVKKVEERLAMRLCRRNMVQSSLPLSSSSSLSSASHLRLMSSIRRTEGSRDIEYTNTVTRD</sequence>
<keyword evidence="10" id="KW-1185">Reference proteome</keyword>
<dbReference type="PROSITE" id="PS00027">
    <property type="entry name" value="HOMEOBOX_1"/>
    <property type="match status" value="1"/>
</dbReference>
<dbReference type="PROSITE" id="PS50071">
    <property type="entry name" value="HOMEOBOX_2"/>
    <property type="match status" value="1"/>
</dbReference>
<dbReference type="RefSeq" id="XP_011682338.2">
    <property type="nucleotide sequence ID" value="XM_011684036.2"/>
</dbReference>
<feature type="region of interest" description="Disordered" evidence="7">
    <location>
        <begin position="431"/>
        <end position="451"/>
    </location>
</feature>
<evidence type="ECO:0000313" key="10">
    <source>
        <dbReference type="Proteomes" id="UP000007110"/>
    </source>
</evidence>
<dbReference type="AlphaFoldDB" id="A0A7M7HQB3"/>
<dbReference type="GO" id="GO:0000981">
    <property type="term" value="F:DNA-binding transcription factor activity, RNA polymerase II-specific"/>
    <property type="evidence" value="ECO:0000318"/>
    <property type="project" value="GO_Central"/>
</dbReference>
<dbReference type="InterPro" id="IPR050877">
    <property type="entry name" value="EMX-VAX-Noto_Homeobox_TFs"/>
</dbReference>
<evidence type="ECO:0000256" key="5">
    <source>
        <dbReference type="PROSITE-ProRule" id="PRU00108"/>
    </source>
</evidence>
<keyword evidence="4 5" id="KW-0539">Nucleus</keyword>
<keyword evidence="3 5" id="KW-0371">Homeobox</keyword>
<evidence type="ECO:0000256" key="3">
    <source>
        <dbReference type="ARBA" id="ARBA00023155"/>
    </source>
</evidence>
<dbReference type="PANTHER" id="PTHR24339">
    <property type="entry name" value="HOMEOBOX PROTEIN EMX-RELATED"/>
    <property type="match status" value="1"/>
</dbReference>
<dbReference type="InParanoid" id="A0A7M7HQB3"/>
<dbReference type="PANTHER" id="PTHR24339:SF67">
    <property type="entry name" value="GNOT1 HOMEODOMAIN PROTEIN-RELATED"/>
    <property type="match status" value="1"/>
</dbReference>
<dbReference type="GeneID" id="115917868"/>
<feature type="region of interest" description="Disordered" evidence="7">
    <location>
        <begin position="365"/>
        <end position="391"/>
    </location>
</feature>
<feature type="region of interest" description="Disordered" evidence="7">
    <location>
        <begin position="94"/>
        <end position="206"/>
    </location>
</feature>
<name>A0A7M7HQB3_STRPU</name>
<keyword evidence="2 5" id="KW-0238">DNA-binding</keyword>
<dbReference type="InterPro" id="IPR017970">
    <property type="entry name" value="Homeobox_CS"/>
</dbReference>
<evidence type="ECO:0000256" key="1">
    <source>
        <dbReference type="ARBA" id="ARBA00004123"/>
    </source>
</evidence>
<dbReference type="GO" id="GO:0030182">
    <property type="term" value="P:neuron differentiation"/>
    <property type="evidence" value="ECO:0000318"/>
    <property type="project" value="GO_Central"/>
</dbReference>
<evidence type="ECO:0000256" key="6">
    <source>
        <dbReference type="RuleBase" id="RU000682"/>
    </source>
</evidence>
<comment type="subcellular location">
    <subcellularLocation>
        <location evidence="1 5 6">Nucleus</location>
    </subcellularLocation>
</comment>
<dbReference type="SMART" id="SM00389">
    <property type="entry name" value="HOX"/>
    <property type="match status" value="1"/>
</dbReference>
<feature type="compositionally biased region" description="Low complexity" evidence="7">
    <location>
        <begin position="127"/>
        <end position="136"/>
    </location>
</feature>
<dbReference type="Proteomes" id="UP000007110">
    <property type="component" value="Unassembled WGS sequence"/>
</dbReference>
<evidence type="ECO:0000256" key="4">
    <source>
        <dbReference type="ARBA" id="ARBA00023242"/>
    </source>
</evidence>
<dbReference type="Pfam" id="PF00046">
    <property type="entry name" value="Homeodomain"/>
    <property type="match status" value="1"/>
</dbReference>